<keyword evidence="4" id="KW-1185">Reference proteome</keyword>
<dbReference type="EMBL" id="JAZGQO010000010">
    <property type="protein sequence ID" value="KAK6177719.1"/>
    <property type="molecule type" value="Genomic_DNA"/>
</dbReference>
<gene>
    <name evidence="3" type="ORF">SNE40_015765</name>
</gene>
<organism evidence="3 4">
    <name type="scientific">Patella caerulea</name>
    <name type="common">Rayed Mediterranean limpet</name>
    <dbReference type="NCBI Taxonomy" id="87958"/>
    <lineage>
        <taxon>Eukaryota</taxon>
        <taxon>Metazoa</taxon>
        <taxon>Spiralia</taxon>
        <taxon>Lophotrochozoa</taxon>
        <taxon>Mollusca</taxon>
        <taxon>Gastropoda</taxon>
        <taxon>Patellogastropoda</taxon>
        <taxon>Patelloidea</taxon>
        <taxon>Patellidae</taxon>
        <taxon>Patella</taxon>
    </lineage>
</organism>
<sequence length="255" mass="27431">MEARQFELGFILVTVFVLGVCQAGETEECPKDSAEQVKQCLSETNLGITDGKPHALALDAEVTMDLCSTGKLQKAVDCMGKIYKACANDMEAMNVLSMEASVSDWKTASTKLCDNVNVIKESGGCLNKDQEATSLCVSTQKTAFEGEMNAKVLTSHNDKNALMGVACSYSTNIMKCIKEPLVKNCPDNLKSLVLDVFRLLLPPPCKPAPDSGSKDVAGYDTVSDDKTDPKNVGSSLVSFTSLTVILSSFILFKML</sequence>
<dbReference type="Proteomes" id="UP001347796">
    <property type="component" value="Unassembled WGS sequence"/>
</dbReference>
<feature type="chain" id="PRO_5042953168" evidence="2">
    <location>
        <begin position="24"/>
        <end position="255"/>
    </location>
</feature>
<dbReference type="AlphaFoldDB" id="A0AAN8PJT0"/>
<proteinExistence type="predicted"/>
<evidence type="ECO:0000256" key="1">
    <source>
        <dbReference type="SAM" id="MobiDB-lite"/>
    </source>
</evidence>
<evidence type="ECO:0000313" key="3">
    <source>
        <dbReference type="EMBL" id="KAK6177719.1"/>
    </source>
</evidence>
<comment type="caution">
    <text evidence="3">The sequence shown here is derived from an EMBL/GenBank/DDBJ whole genome shotgun (WGS) entry which is preliminary data.</text>
</comment>
<reference evidence="3 4" key="1">
    <citation type="submission" date="2024-01" db="EMBL/GenBank/DDBJ databases">
        <title>The genome of the rayed Mediterranean limpet Patella caerulea (Linnaeus, 1758).</title>
        <authorList>
            <person name="Anh-Thu Weber A."/>
            <person name="Halstead-Nussloch G."/>
        </authorList>
    </citation>
    <scope>NUCLEOTIDE SEQUENCE [LARGE SCALE GENOMIC DNA]</scope>
    <source>
        <strain evidence="3">AATW-2023a</strain>
        <tissue evidence="3">Whole specimen</tissue>
    </source>
</reference>
<accession>A0AAN8PJT0</accession>
<keyword evidence="2" id="KW-0732">Signal</keyword>
<name>A0AAN8PJT0_PATCE</name>
<evidence type="ECO:0000313" key="4">
    <source>
        <dbReference type="Proteomes" id="UP001347796"/>
    </source>
</evidence>
<protein>
    <submittedName>
        <fullName evidence="3">Uncharacterized protein</fullName>
    </submittedName>
</protein>
<feature type="signal peptide" evidence="2">
    <location>
        <begin position="1"/>
        <end position="23"/>
    </location>
</feature>
<evidence type="ECO:0000256" key="2">
    <source>
        <dbReference type="SAM" id="SignalP"/>
    </source>
</evidence>
<feature type="region of interest" description="Disordered" evidence="1">
    <location>
        <begin position="207"/>
        <end position="232"/>
    </location>
</feature>